<accession>A0A6D2HX17</accession>
<sequence length="197" mass="21720">MLKRHRLVSSSSSFFSIGEKSDIASTHRLHSSPPPSSLLPTTVDSYTSLHHRRFLSSSLFSVKLGNQQPWPLRLRPPANAAISFSRSNLSIAPCMRNQRTHTLFMFLLSFRRSSKWDSPGFGKNGGIAGSGLSNRRLSVSSPSEVPYVAKDLGNRVMIRLGFAPCSATSDSSHGAKDSCYRRVDLLLDVKTLGDRKL</sequence>
<comment type="caution">
    <text evidence="1">The sequence shown here is derived from an EMBL/GenBank/DDBJ whole genome shotgun (WGS) entry which is preliminary data.</text>
</comment>
<dbReference type="EMBL" id="CACVBM020000632">
    <property type="protein sequence ID" value="CAA7021586.1"/>
    <property type="molecule type" value="Genomic_DNA"/>
</dbReference>
<keyword evidence="2" id="KW-1185">Reference proteome</keyword>
<dbReference type="Proteomes" id="UP000467841">
    <property type="component" value="Unassembled WGS sequence"/>
</dbReference>
<reference evidence="1" key="1">
    <citation type="submission" date="2020-01" db="EMBL/GenBank/DDBJ databases">
        <authorList>
            <person name="Mishra B."/>
        </authorList>
    </citation>
    <scope>NUCLEOTIDE SEQUENCE [LARGE SCALE GENOMIC DNA]</scope>
</reference>
<protein>
    <submittedName>
        <fullName evidence="1">Uncharacterized protein</fullName>
    </submittedName>
</protein>
<name>A0A6D2HX17_9BRAS</name>
<dbReference type="AlphaFoldDB" id="A0A6D2HX17"/>
<organism evidence="1 2">
    <name type="scientific">Microthlaspi erraticum</name>
    <dbReference type="NCBI Taxonomy" id="1685480"/>
    <lineage>
        <taxon>Eukaryota</taxon>
        <taxon>Viridiplantae</taxon>
        <taxon>Streptophyta</taxon>
        <taxon>Embryophyta</taxon>
        <taxon>Tracheophyta</taxon>
        <taxon>Spermatophyta</taxon>
        <taxon>Magnoliopsida</taxon>
        <taxon>eudicotyledons</taxon>
        <taxon>Gunneridae</taxon>
        <taxon>Pentapetalae</taxon>
        <taxon>rosids</taxon>
        <taxon>malvids</taxon>
        <taxon>Brassicales</taxon>
        <taxon>Brassicaceae</taxon>
        <taxon>Coluteocarpeae</taxon>
        <taxon>Microthlaspi</taxon>
    </lineage>
</organism>
<evidence type="ECO:0000313" key="2">
    <source>
        <dbReference type="Proteomes" id="UP000467841"/>
    </source>
</evidence>
<proteinExistence type="predicted"/>
<evidence type="ECO:0000313" key="1">
    <source>
        <dbReference type="EMBL" id="CAA7021586.1"/>
    </source>
</evidence>
<gene>
    <name evidence="1" type="ORF">MERR_LOCUS8821</name>
</gene>